<feature type="transmembrane region" description="Helical" evidence="1">
    <location>
        <begin position="5"/>
        <end position="24"/>
    </location>
</feature>
<evidence type="ECO:0000313" key="4">
    <source>
        <dbReference type="Proteomes" id="UP001597040"/>
    </source>
</evidence>
<feature type="domain" description="SAF" evidence="2">
    <location>
        <begin position="40"/>
        <end position="102"/>
    </location>
</feature>
<comment type="caution">
    <text evidence="3">The sequence shown here is derived from an EMBL/GenBank/DDBJ whole genome shotgun (WGS) entry which is preliminary data.</text>
</comment>
<keyword evidence="4" id="KW-1185">Reference proteome</keyword>
<dbReference type="InterPro" id="IPR031571">
    <property type="entry name" value="RcpC_dom"/>
</dbReference>
<evidence type="ECO:0000259" key="2">
    <source>
        <dbReference type="SMART" id="SM00858"/>
    </source>
</evidence>
<keyword evidence="1" id="KW-0812">Transmembrane</keyword>
<dbReference type="SMART" id="SM00858">
    <property type="entry name" value="SAF"/>
    <property type="match status" value="1"/>
</dbReference>
<protein>
    <submittedName>
        <fullName evidence="3">Flp pilus assembly protein CpaB</fullName>
    </submittedName>
</protein>
<sequence>MRSRIIFLLALIMGIITTILFFNYTKQYETEEVVQQQETVQVVQTKEKIAENQVITAEVLKVVNVIKENIHPQSVSEISEVEGKISTAVMEQGEIVVAHRVKDQQDENLLLSLKIQDGYRAVSIGVNHVQSVTNMIEPEDRVDVFLTETNDDDEIISEEIFSDIRVLAVGRKMNPPQNESTYSEYSAVTLELEPNDANMLINASATGNIHFTLHPSTISSGSQD</sequence>
<name>A0ABW3LG46_9BACI</name>
<dbReference type="Pfam" id="PF16976">
    <property type="entry name" value="RcpC"/>
    <property type="match status" value="1"/>
</dbReference>
<evidence type="ECO:0000313" key="3">
    <source>
        <dbReference type="EMBL" id="MFD1037352.1"/>
    </source>
</evidence>
<organism evidence="3 4">
    <name type="scientific">Virgibacillus byunsanensis</name>
    <dbReference type="NCBI Taxonomy" id="570945"/>
    <lineage>
        <taxon>Bacteria</taxon>
        <taxon>Bacillati</taxon>
        <taxon>Bacillota</taxon>
        <taxon>Bacilli</taxon>
        <taxon>Bacillales</taxon>
        <taxon>Bacillaceae</taxon>
        <taxon>Virgibacillus</taxon>
    </lineage>
</organism>
<evidence type="ECO:0000256" key="1">
    <source>
        <dbReference type="SAM" id="Phobius"/>
    </source>
</evidence>
<dbReference type="InterPro" id="IPR017592">
    <property type="entry name" value="Pilus_assmbl_Flp-typ_CpaB"/>
</dbReference>
<dbReference type="NCBIfam" id="TIGR03177">
    <property type="entry name" value="pilus_cpaB"/>
    <property type="match status" value="1"/>
</dbReference>
<proteinExistence type="predicted"/>
<keyword evidence="1" id="KW-1133">Transmembrane helix</keyword>
<dbReference type="EMBL" id="JBHTKJ010000007">
    <property type="protein sequence ID" value="MFD1037352.1"/>
    <property type="molecule type" value="Genomic_DNA"/>
</dbReference>
<dbReference type="Proteomes" id="UP001597040">
    <property type="component" value="Unassembled WGS sequence"/>
</dbReference>
<dbReference type="Pfam" id="PF08666">
    <property type="entry name" value="SAF"/>
    <property type="match status" value="1"/>
</dbReference>
<dbReference type="InterPro" id="IPR013974">
    <property type="entry name" value="SAF"/>
</dbReference>
<keyword evidence="1" id="KW-0472">Membrane</keyword>
<reference evidence="4" key="1">
    <citation type="journal article" date="2019" name="Int. J. Syst. Evol. Microbiol.">
        <title>The Global Catalogue of Microorganisms (GCM) 10K type strain sequencing project: providing services to taxonomists for standard genome sequencing and annotation.</title>
        <authorList>
            <consortium name="The Broad Institute Genomics Platform"/>
            <consortium name="The Broad Institute Genome Sequencing Center for Infectious Disease"/>
            <person name="Wu L."/>
            <person name="Ma J."/>
        </authorList>
    </citation>
    <scope>NUCLEOTIDE SEQUENCE [LARGE SCALE GENOMIC DNA]</scope>
    <source>
        <strain evidence="4">CCUG 56754</strain>
    </source>
</reference>
<accession>A0ABW3LG46</accession>
<gene>
    <name evidence="3" type="primary">cpaB</name>
    <name evidence="3" type="ORF">ACFQ3N_02795</name>
</gene>
<dbReference type="RefSeq" id="WP_390359331.1">
    <property type="nucleotide sequence ID" value="NZ_JBHTKJ010000007.1"/>
</dbReference>
<dbReference type="CDD" id="cd11614">
    <property type="entry name" value="SAF_CpaB_FlgA_like"/>
    <property type="match status" value="1"/>
</dbReference>